<evidence type="ECO:0000313" key="2">
    <source>
        <dbReference type="RefSeq" id="XP_042636594.1"/>
    </source>
</evidence>
<name>A0AC54Z6X8_ORYAF</name>
<sequence length="317" mass="36494">MASSDSPTKEGGHDKAIGVERKRGKGKRRHIFTMEELLLLNNKFSENPYPDFTTRKELSNLIHCSISIIDNWFQNKRARLPAKERCRIFAARKQKEFPVEGHSLLSLQYTKYEAPNYVPEHSFSYTQETLPGRAGCSSLYTQGVFSQQVGLDHTGVPKIEKEQGYVLEYQSNTGNGLFPGSLCSNYRSTTGLHPPTSPVDYFDKTRTEGGEKQHANPYILHCVYTMHGRRQQQEEQKNRPYSLLQGWQQNGSQYHLQQPQQPQNCQEKMRFQEQLLMYPSHEDLGQQFPYLQSQEQGWDPQKNGESLCSQLQQASPK</sequence>
<dbReference type="Proteomes" id="UP000694850">
    <property type="component" value="Unplaced"/>
</dbReference>
<keyword evidence="1" id="KW-1185">Reference proteome</keyword>
<dbReference type="RefSeq" id="XP_042636594.1">
    <property type="nucleotide sequence ID" value="XM_042780660.1"/>
</dbReference>
<reference evidence="2" key="1">
    <citation type="submission" date="2025-08" db="UniProtKB">
        <authorList>
            <consortium name="RefSeq"/>
        </authorList>
    </citation>
    <scope>IDENTIFICATION</scope>
</reference>
<protein>
    <submittedName>
        <fullName evidence="2">Cytoplasmic polyadenylated homeobox-like</fullName>
    </submittedName>
</protein>
<accession>A0AC54Z6X8</accession>
<gene>
    <name evidence="2" type="primary">CPHXL</name>
</gene>
<evidence type="ECO:0000313" key="1">
    <source>
        <dbReference type="Proteomes" id="UP000694850"/>
    </source>
</evidence>
<organism evidence="1 2">
    <name type="scientific">Orycteropus afer afer</name>
    <dbReference type="NCBI Taxonomy" id="1230840"/>
    <lineage>
        <taxon>Eukaryota</taxon>
        <taxon>Metazoa</taxon>
        <taxon>Chordata</taxon>
        <taxon>Craniata</taxon>
        <taxon>Vertebrata</taxon>
        <taxon>Euteleostomi</taxon>
        <taxon>Mammalia</taxon>
        <taxon>Eutheria</taxon>
        <taxon>Afrotheria</taxon>
        <taxon>Tubulidentata</taxon>
        <taxon>Orycteropodidae</taxon>
        <taxon>Orycteropus</taxon>
    </lineage>
</organism>
<proteinExistence type="predicted"/>